<evidence type="ECO:0000256" key="1">
    <source>
        <dbReference type="ARBA" id="ARBA00004141"/>
    </source>
</evidence>
<evidence type="ECO:0000256" key="2">
    <source>
        <dbReference type="SAM" id="Phobius"/>
    </source>
</evidence>
<feature type="transmembrane region" description="Helical" evidence="2">
    <location>
        <begin position="90"/>
        <end position="115"/>
    </location>
</feature>
<proteinExistence type="predicted"/>
<dbReference type="PANTHER" id="PTHR11360">
    <property type="entry name" value="MONOCARBOXYLATE TRANSPORTER"/>
    <property type="match status" value="1"/>
</dbReference>
<evidence type="ECO:0000313" key="5">
    <source>
        <dbReference type="Proteomes" id="UP001208570"/>
    </source>
</evidence>
<dbReference type="InterPro" id="IPR020846">
    <property type="entry name" value="MFS_dom"/>
</dbReference>
<dbReference type="GO" id="GO:0016020">
    <property type="term" value="C:membrane"/>
    <property type="evidence" value="ECO:0007669"/>
    <property type="project" value="UniProtKB-SubCell"/>
</dbReference>
<accession>A0AAD9IUC3</accession>
<evidence type="ECO:0000313" key="4">
    <source>
        <dbReference type="EMBL" id="KAK2141121.1"/>
    </source>
</evidence>
<protein>
    <recommendedName>
        <fullName evidence="3">Major facilitator superfamily (MFS) profile domain-containing protein</fullName>
    </recommendedName>
</protein>
<sequence length="210" mass="23095">MLMFAFFAASFAYFNQFFIFPPLAHELGMTKFWGAMLVSVSNVTELISRLVVGILVDKDKVTKACLIQVSFMLSAVLAMAVSFSTIHTILFVYSALFGLLGGVFLPLAILILVELVPETHISSASGLFALVTGTGISLGPSVLGAIKALTGSFTDSLRVCSGFYLMAFVVFVLHEHDTMNCIRHEKRRKEHQEERTNLERTFVNQMSLSG</sequence>
<feature type="transmembrane region" description="Helical" evidence="2">
    <location>
        <begin position="127"/>
        <end position="150"/>
    </location>
</feature>
<dbReference type="GO" id="GO:0022857">
    <property type="term" value="F:transmembrane transporter activity"/>
    <property type="evidence" value="ECO:0007669"/>
    <property type="project" value="InterPro"/>
</dbReference>
<dbReference type="Pfam" id="PF07690">
    <property type="entry name" value="MFS_1"/>
    <property type="match status" value="1"/>
</dbReference>
<comment type="subcellular location">
    <subcellularLocation>
        <location evidence="1">Membrane</location>
        <topology evidence="1">Multi-pass membrane protein</topology>
    </subcellularLocation>
</comment>
<feature type="domain" description="Major facilitator superfamily (MFS) profile" evidence="3">
    <location>
        <begin position="1"/>
        <end position="210"/>
    </location>
</feature>
<dbReference type="InterPro" id="IPR050327">
    <property type="entry name" value="Proton-linked_MCT"/>
</dbReference>
<keyword evidence="2" id="KW-1133">Transmembrane helix</keyword>
<comment type="caution">
    <text evidence="4">The sequence shown here is derived from an EMBL/GenBank/DDBJ whole genome shotgun (WGS) entry which is preliminary data.</text>
</comment>
<reference evidence="4" key="1">
    <citation type="journal article" date="2023" name="Mol. Biol. Evol.">
        <title>Third-Generation Sequencing Reveals the Adaptive Role of the Epigenome in Three Deep-Sea Polychaetes.</title>
        <authorList>
            <person name="Perez M."/>
            <person name="Aroh O."/>
            <person name="Sun Y."/>
            <person name="Lan Y."/>
            <person name="Juniper S.K."/>
            <person name="Young C.R."/>
            <person name="Angers B."/>
            <person name="Qian P.Y."/>
        </authorList>
    </citation>
    <scope>NUCLEOTIDE SEQUENCE</scope>
    <source>
        <strain evidence="4">P08H-3</strain>
    </source>
</reference>
<keyword evidence="2" id="KW-0812">Transmembrane</keyword>
<dbReference type="Proteomes" id="UP001208570">
    <property type="component" value="Unassembled WGS sequence"/>
</dbReference>
<dbReference type="AlphaFoldDB" id="A0AAD9IUC3"/>
<feature type="transmembrane region" description="Helical" evidence="2">
    <location>
        <begin position="156"/>
        <end position="173"/>
    </location>
</feature>
<evidence type="ECO:0000259" key="3">
    <source>
        <dbReference type="PROSITE" id="PS50850"/>
    </source>
</evidence>
<feature type="transmembrane region" description="Helical" evidence="2">
    <location>
        <begin position="32"/>
        <end position="52"/>
    </location>
</feature>
<feature type="transmembrane region" description="Helical" evidence="2">
    <location>
        <begin position="64"/>
        <end position="84"/>
    </location>
</feature>
<keyword evidence="2" id="KW-0472">Membrane</keyword>
<dbReference type="PROSITE" id="PS50850">
    <property type="entry name" value="MFS"/>
    <property type="match status" value="1"/>
</dbReference>
<gene>
    <name evidence="4" type="ORF">LSH36_1157g00063</name>
</gene>
<dbReference type="InterPro" id="IPR011701">
    <property type="entry name" value="MFS"/>
</dbReference>
<dbReference type="PANTHER" id="PTHR11360:SF284">
    <property type="entry name" value="EG:103B4.3 PROTEIN-RELATED"/>
    <property type="match status" value="1"/>
</dbReference>
<dbReference type="Gene3D" id="1.20.1250.20">
    <property type="entry name" value="MFS general substrate transporter like domains"/>
    <property type="match status" value="1"/>
</dbReference>
<organism evidence="4 5">
    <name type="scientific">Paralvinella palmiformis</name>
    <dbReference type="NCBI Taxonomy" id="53620"/>
    <lineage>
        <taxon>Eukaryota</taxon>
        <taxon>Metazoa</taxon>
        <taxon>Spiralia</taxon>
        <taxon>Lophotrochozoa</taxon>
        <taxon>Annelida</taxon>
        <taxon>Polychaeta</taxon>
        <taxon>Sedentaria</taxon>
        <taxon>Canalipalpata</taxon>
        <taxon>Terebellida</taxon>
        <taxon>Terebelliformia</taxon>
        <taxon>Alvinellidae</taxon>
        <taxon>Paralvinella</taxon>
    </lineage>
</organism>
<dbReference type="EMBL" id="JAODUP010001157">
    <property type="protein sequence ID" value="KAK2141121.1"/>
    <property type="molecule type" value="Genomic_DNA"/>
</dbReference>
<dbReference type="SUPFAM" id="SSF103473">
    <property type="entry name" value="MFS general substrate transporter"/>
    <property type="match status" value="1"/>
</dbReference>
<keyword evidence="5" id="KW-1185">Reference proteome</keyword>
<dbReference type="InterPro" id="IPR036259">
    <property type="entry name" value="MFS_trans_sf"/>
</dbReference>
<name>A0AAD9IUC3_9ANNE</name>